<evidence type="ECO:0000313" key="3">
    <source>
        <dbReference type="Proteomes" id="UP001139347"/>
    </source>
</evidence>
<feature type="domain" description="HTH cro/C1-type" evidence="1">
    <location>
        <begin position="13"/>
        <end position="86"/>
    </location>
</feature>
<dbReference type="SMART" id="SM00530">
    <property type="entry name" value="HTH_XRE"/>
    <property type="match status" value="1"/>
</dbReference>
<dbReference type="InterPro" id="IPR001387">
    <property type="entry name" value="Cro/C1-type_HTH"/>
</dbReference>
<dbReference type="GO" id="GO:0003677">
    <property type="term" value="F:DNA binding"/>
    <property type="evidence" value="ECO:0007669"/>
    <property type="project" value="InterPro"/>
</dbReference>
<proteinExistence type="predicted"/>
<dbReference type="Proteomes" id="UP001139347">
    <property type="component" value="Unassembled WGS sequence"/>
</dbReference>
<comment type="caution">
    <text evidence="2">The sequence shown here is derived from an EMBL/GenBank/DDBJ whole genome shotgun (WGS) entry which is preliminary data.</text>
</comment>
<reference evidence="2" key="1">
    <citation type="submission" date="2022-04" db="EMBL/GenBank/DDBJ databases">
        <title>Paenibacillus mangrovi sp. nov., a novel endophytic bacterium isolated from bark of Kandelia candel.</title>
        <authorList>
            <person name="Tuo L."/>
        </authorList>
    </citation>
    <scope>NUCLEOTIDE SEQUENCE</scope>
    <source>
        <strain evidence="2">KQZ6P-2</strain>
    </source>
</reference>
<dbReference type="PANTHER" id="PTHR35010">
    <property type="entry name" value="BLL4672 PROTEIN-RELATED"/>
    <property type="match status" value="1"/>
</dbReference>
<dbReference type="RefSeq" id="WP_244728413.1">
    <property type="nucleotide sequence ID" value="NZ_JALIRP010000009.1"/>
</dbReference>
<dbReference type="SUPFAM" id="SSF47413">
    <property type="entry name" value="lambda repressor-like DNA-binding domains"/>
    <property type="match status" value="1"/>
</dbReference>
<dbReference type="InterPro" id="IPR041413">
    <property type="entry name" value="MLTR_LBD"/>
</dbReference>
<dbReference type="Gene3D" id="3.30.450.180">
    <property type="match status" value="1"/>
</dbReference>
<evidence type="ECO:0000313" key="2">
    <source>
        <dbReference type="EMBL" id="MCJ8014130.1"/>
    </source>
</evidence>
<dbReference type="Pfam" id="PF13560">
    <property type="entry name" value="HTH_31"/>
    <property type="match status" value="1"/>
</dbReference>
<dbReference type="InterPro" id="IPR010982">
    <property type="entry name" value="Lambda_DNA-bd_dom_sf"/>
</dbReference>
<dbReference type="CDD" id="cd00093">
    <property type="entry name" value="HTH_XRE"/>
    <property type="match status" value="1"/>
</dbReference>
<dbReference type="EMBL" id="JALIRP010000009">
    <property type="protein sequence ID" value="MCJ8014130.1"/>
    <property type="molecule type" value="Genomic_DNA"/>
</dbReference>
<accession>A0A9X2B4M7</accession>
<dbReference type="Gene3D" id="1.10.260.40">
    <property type="entry name" value="lambda repressor-like DNA-binding domains"/>
    <property type="match status" value="1"/>
</dbReference>
<dbReference type="AlphaFoldDB" id="A0A9X2B4M7"/>
<organism evidence="2 3">
    <name type="scientific">Paenibacillus mangrovi</name>
    <dbReference type="NCBI Taxonomy" id="2931978"/>
    <lineage>
        <taxon>Bacteria</taxon>
        <taxon>Bacillati</taxon>
        <taxon>Bacillota</taxon>
        <taxon>Bacilli</taxon>
        <taxon>Bacillales</taxon>
        <taxon>Paenibacillaceae</taxon>
        <taxon>Paenibacillus</taxon>
    </lineage>
</organism>
<protein>
    <submittedName>
        <fullName evidence="2">Helix-turn-helix transcriptional regulator</fullName>
    </submittedName>
</protein>
<sequence>MDIQQNRKLLGNFLKSHRNRISPEQAGLPVGHTYRRTPGLRREEVAHLANVSITWYTWLEQGREVSASPEVLDSIGRVLDLTAAEREYMHKLAGRYVTQEQSTARHKLTPAFTQMVQDMPYPCVALGAQNELIAWNDLACKILIDFSLLPAEERIMLRLNFLNAELRSKIVNWEQANQISLAFFRKLYAPYSNQEWHIRLVDELITGSKEFSEWWVKHEVAEKNGLQVEIRHPVAGHMHFEIITFNQINDLEGTMCCLYAPLPGSGTAEKLLQIQSKSLK</sequence>
<name>A0A9X2B4M7_9BACL</name>
<evidence type="ECO:0000259" key="1">
    <source>
        <dbReference type="SMART" id="SM00530"/>
    </source>
</evidence>
<gene>
    <name evidence="2" type="ORF">MUG84_20670</name>
</gene>
<dbReference type="Pfam" id="PF17765">
    <property type="entry name" value="MLTR_LBD"/>
    <property type="match status" value="1"/>
</dbReference>
<keyword evidence="3" id="KW-1185">Reference proteome</keyword>